<evidence type="ECO:0000256" key="4">
    <source>
        <dbReference type="ARBA" id="ARBA00022692"/>
    </source>
</evidence>
<feature type="transmembrane region" description="Helical" evidence="9">
    <location>
        <begin position="89"/>
        <end position="106"/>
    </location>
</feature>
<dbReference type="InterPro" id="IPR050360">
    <property type="entry name" value="MFS_Sugar_Transporters"/>
</dbReference>
<dbReference type="Proteomes" id="UP000237144">
    <property type="component" value="Unassembled WGS sequence"/>
</dbReference>
<keyword evidence="5 9" id="KW-1133">Transmembrane helix</keyword>
<dbReference type="InterPro" id="IPR005829">
    <property type="entry name" value="Sugar_transporter_CS"/>
</dbReference>
<sequence>MSLFAGGIHRPSKYTMRVVRTTLFVSLAAGLFGFDTGSIGAITEMQSFKDEFGELSSLVRGLVVSVILIPSALTGMLAGNVSDKISRKYAIGLGAAIFGVGSALSAGAKKALAMLIVGRCVAGAGEGLFLGCLGVYLTEISPRHLRSQMILLQQIFCTGAIAAAFFVCYGTVNIPNSMGWRLPFIMQTITSIVITCGAPFLPYSARWLLSKGRREEAKQVLDRLVGPETPKNAEERRELLATPAGKGKSQIEALLDIWRSGVRGRTVLGIALNVFQQLSGIDFVLFYAPLLFNQAGLDPKTSSFIASGCTGLVLLACTIVGTFYIDRVGRRKIWLVGGTATAMCHFVLGMLYATGAARGAVGKYVVIVFIELFAISFTSSWSLVTKLYAAEIQPMRTRAAAASTGQGLNQLANFAVAVSGPAFLEASNFGPYFMYGGFTALGVAFGYFFMPEVMGKTLEGIDSTFSGSAVAVAWPKVFSAAQLTEVRQRKNSRSQSAHLPGETRDEIRAHIAMQTIGEDDDNAIQEDD</sequence>
<accession>A0A2S5BEI8</accession>
<dbReference type="FunFam" id="1.20.1250.20:FF:000134">
    <property type="entry name" value="MFS sugar transporter protein"/>
    <property type="match status" value="1"/>
</dbReference>
<dbReference type="GO" id="GO:0005351">
    <property type="term" value="F:carbohydrate:proton symporter activity"/>
    <property type="evidence" value="ECO:0007669"/>
    <property type="project" value="TreeGrafter"/>
</dbReference>
<keyword evidence="4 9" id="KW-0812">Transmembrane</keyword>
<feature type="transmembrane region" description="Helical" evidence="9">
    <location>
        <begin position="56"/>
        <end position="77"/>
    </location>
</feature>
<organism evidence="11 12">
    <name type="scientific">Rhodotorula taiwanensis</name>
    <dbReference type="NCBI Taxonomy" id="741276"/>
    <lineage>
        <taxon>Eukaryota</taxon>
        <taxon>Fungi</taxon>
        <taxon>Dikarya</taxon>
        <taxon>Basidiomycota</taxon>
        <taxon>Pucciniomycotina</taxon>
        <taxon>Microbotryomycetes</taxon>
        <taxon>Sporidiobolales</taxon>
        <taxon>Sporidiobolaceae</taxon>
        <taxon>Rhodotorula</taxon>
    </lineage>
</organism>
<dbReference type="PRINTS" id="PR00171">
    <property type="entry name" value="SUGRTRNSPORT"/>
</dbReference>
<protein>
    <recommendedName>
        <fullName evidence="10">Major facilitator superfamily (MFS) profile domain-containing protein</fullName>
    </recommendedName>
</protein>
<dbReference type="InterPro" id="IPR005828">
    <property type="entry name" value="MFS_sugar_transport-like"/>
</dbReference>
<comment type="catalytic activity">
    <reaction evidence="7">
        <text>myo-inositol(out) + H(+)(out) = myo-inositol(in) + H(+)(in)</text>
        <dbReference type="Rhea" id="RHEA:60364"/>
        <dbReference type="ChEBI" id="CHEBI:15378"/>
        <dbReference type="ChEBI" id="CHEBI:17268"/>
    </reaction>
</comment>
<dbReference type="PANTHER" id="PTHR48022:SF2">
    <property type="entry name" value="PLASTIDIC GLUCOSE TRANSPORTER 4"/>
    <property type="match status" value="1"/>
</dbReference>
<evidence type="ECO:0000256" key="2">
    <source>
        <dbReference type="ARBA" id="ARBA00010992"/>
    </source>
</evidence>
<dbReference type="InterPro" id="IPR036259">
    <property type="entry name" value="MFS_trans_sf"/>
</dbReference>
<evidence type="ECO:0000256" key="5">
    <source>
        <dbReference type="ARBA" id="ARBA00022989"/>
    </source>
</evidence>
<keyword evidence="3 8" id="KW-0813">Transport</keyword>
<evidence type="ECO:0000256" key="3">
    <source>
        <dbReference type="ARBA" id="ARBA00022448"/>
    </source>
</evidence>
<dbReference type="PROSITE" id="PS50850">
    <property type="entry name" value="MFS"/>
    <property type="match status" value="1"/>
</dbReference>
<dbReference type="OrthoDB" id="5399138at2759"/>
<keyword evidence="12" id="KW-1185">Reference proteome</keyword>
<dbReference type="AlphaFoldDB" id="A0A2S5BEI8"/>
<feature type="domain" description="Major facilitator superfamily (MFS) profile" evidence="10">
    <location>
        <begin position="21"/>
        <end position="454"/>
    </location>
</feature>
<evidence type="ECO:0000256" key="1">
    <source>
        <dbReference type="ARBA" id="ARBA00004141"/>
    </source>
</evidence>
<comment type="subcellular location">
    <subcellularLocation>
        <location evidence="1">Membrane</location>
        <topology evidence="1">Multi-pass membrane protein</topology>
    </subcellularLocation>
</comment>
<feature type="transmembrane region" description="Helical" evidence="9">
    <location>
        <begin position="304"/>
        <end position="326"/>
    </location>
</feature>
<dbReference type="SUPFAM" id="SSF103473">
    <property type="entry name" value="MFS general substrate transporter"/>
    <property type="match status" value="1"/>
</dbReference>
<evidence type="ECO:0000256" key="9">
    <source>
        <dbReference type="SAM" id="Phobius"/>
    </source>
</evidence>
<feature type="transmembrane region" description="Helical" evidence="9">
    <location>
        <begin position="333"/>
        <end position="352"/>
    </location>
</feature>
<evidence type="ECO:0000256" key="8">
    <source>
        <dbReference type="RuleBase" id="RU003346"/>
    </source>
</evidence>
<dbReference type="GO" id="GO:0016020">
    <property type="term" value="C:membrane"/>
    <property type="evidence" value="ECO:0007669"/>
    <property type="project" value="UniProtKB-SubCell"/>
</dbReference>
<evidence type="ECO:0000256" key="7">
    <source>
        <dbReference type="ARBA" id="ARBA00049119"/>
    </source>
</evidence>
<feature type="transmembrane region" description="Helical" evidence="9">
    <location>
        <begin position="184"/>
        <end position="205"/>
    </location>
</feature>
<dbReference type="EMBL" id="PJQD01000019">
    <property type="protein sequence ID" value="POY75184.1"/>
    <property type="molecule type" value="Genomic_DNA"/>
</dbReference>
<feature type="transmembrane region" description="Helical" evidence="9">
    <location>
        <begin position="149"/>
        <end position="172"/>
    </location>
</feature>
<dbReference type="Pfam" id="PF00083">
    <property type="entry name" value="Sugar_tr"/>
    <property type="match status" value="1"/>
</dbReference>
<feature type="transmembrane region" description="Helical" evidence="9">
    <location>
        <begin position="267"/>
        <end position="292"/>
    </location>
</feature>
<feature type="transmembrane region" description="Helical" evidence="9">
    <location>
        <begin position="408"/>
        <end position="426"/>
    </location>
</feature>
<reference evidence="11 12" key="1">
    <citation type="journal article" date="2018" name="Front. Microbiol.">
        <title>Prospects for Fungal Bioremediation of Acidic Radioactive Waste Sites: Characterization and Genome Sequence of Rhodotorula taiwanensis MD1149.</title>
        <authorList>
            <person name="Tkavc R."/>
            <person name="Matrosova V.Y."/>
            <person name="Grichenko O.E."/>
            <person name="Gostincar C."/>
            <person name="Volpe R.P."/>
            <person name="Klimenkova P."/>
            <person name="Gaidamakova E.K."/>
            <person name="Zhou C.E."/>
            <person name="Stewart B.J."/>
            <person name="Lyman M.G."/>
            <person name="Malfatti S.A."/>
            <person name="Rubinfeld B."/>
            <person name="Courtot M."/>
            <person name="Singh J."/>
            <person name="Dalgard C.L."/>
            <person name="Hamilton T."/>
            <person name="Frey K.G."/>
            <person name="Gunde-Cimerman N."/>
            <person name="Dugan L."/>
            <person name="Daly M.J."/>
        </authorList>
    </citation>
    <scope>NUCLEOTIDE SEQUENCE [LARGE SCALE GENOMIC DNA]</scope>
    <source>
        <strain evidence="11 12">MD1149</strain>
    </source>
</reference>
<evidence type="ECO:0000313" key="12">
    <source>
        <dbReference type="Proteomes" id="UP000237144"/>
    </source>
</evidence>
<dbReference type="InterPro" id="IPR020846">
    <property type="entry name" value="MFS_dom"/>
</dbReference>
<feature type="transmembrane region" description="Helical" evidence="9">
    <location>
        <begin position="112"/>
        <end position="137"/>
    </location>
</feature>
<dbReference type="PROSITE" id="PS00217">
    <property type="entry name" value="SUGAR_TRANSPORT_2"/>
    <property type="match status" value="1"/>
</dbReference>
<dbReference type="PANTHER" id="PTHR48022">
    <property type="entry name" value="PLASTIDIC GLUCOSE TRANSPORTER 4"/>
    <property type="match status" value="1"/>
</dbReference>
<dbReference type="STRING" id="741276.A0A2S5BEI8"/>
<proteinExistence type="inferred from homology"/>
<evidence type="ECO:0000313" key="11">
    <source>
        <dbReference type="EMBL" id="POY75184.1"/>
    </source>
</evidence>
<name>A0A2S5BEI8_9BASI</name>
<dbReference type="NCBIfam" id="TIGR00879">
    <property type="entry name" value="SP"/>
    <property type="match status" value="1"/>
</dbReference>
<gene>
    <name evidence="11" type="ORF">BMF94_1816</name>
</gene>
<comment type="caution">
    <text evidence="11">The sequence shown here is derived from an EMBL/GenBank/DDBJ whole genome shotgun (WGS) entry which is preliminary data.</text>
</comment>
<evidence type="ECO:0000256" key="6">
    <source>
        <dbReference type="ARBA" id="ARBA00023136"/>
    </source>
</evidence>
<dbReference type="InterPro" id="IPR003663">
    <property type="entry name" value="Sugar/inositol_transpt"/>
</dbReference>
<keyword evidence="6 9" id="KW-0472">Membrane</keyword>
<feature type="transmembrane region" description="Helical" evidence="9">
    <location>
        <begin position="364"/>
        <end position="388"/>
    </location>
</feature>
<feature type="transmembrane region" description="Helical" evidence="9">
    <location>
        <begin position="432"/>
        <end position="450"/>
    </location>
</feature>
<evidence type="ECO:0000259" key="10">
    <source>
        <dbReference type="PROSITE" id="PS50850"/>
    </source>
</evidence>
<dbReference type="Gene3D" id="1.20.1250.20">
    <property type="entry name" value="MFS general substrate transporter like domains"/>
    <property type="match status" value="1"/>
</dbReference>
<comment type="similarity">
    <text evidence="2 8">Belongs to the major facilitator superfamily. Sugar transporter (TC 2.A.1.1) family.</text>
</comment>